<dbReference type="Pfam" id="PF02810">
    <property type="entry name" value="SEC-C"/>
    <property type="match status" value="1"/>
</dbReference>
<dbReference type="InterPro" id="IPR010602">
    <property type="entry name" value="DUF1186"/>
</dbReference>
<dbReference type="InterPro" id="IPR004027">
    <property type="entry name" value="SEC_C_motif"/>
</dbReference>
<dbReference type="InterPro" id="IPR011990">
    <property type="entry name" value="TPR-like_helical_dom_sf"/>
</dbReference>
<dbReference type="Proteomes" id="UP001597546">
    <property type="component" value="Unassembled WGS sequence"/>
</dbReference>
<dbReference type="SUPFAM" id="SSF48452">
    <property type="entry name" value="TPR-like"/>
    <property type="match status" value="1"/>
</dbReference>
<dbReference type="Pfam" id="PF06685">
    <property type="entry name" value="DUF1186"/>
    <property type="match status" value="1"/>
</dbReference>
<evidence type="ECO:0000313" key="1">
    <source>
        <dbReference type="EMBL" id="MFD2733244.1"/>
    </source>
</evidence>
<gene>
    <name evidence="1" type="ORF">ACFSSE_16155</name>
</gene>
<comment type="caution">
    <text evidence="1">The sequence shown here is derived from an EMBL/GenBank/DDBJ whole genome shotgun (WGS) entry which is preliminary data.</text>
</comment>
<dbReference type="RefSeq" id="WP_379046072.1">
    <property type="nucleotide sequence ID" value="NZ_JBHSKW010000058.1"/>
</dbReference>
<proteinExistence type="predicted"/>
<dbReference type="SUPFAM" id="SSF103642">
    <property type="entry name" value="Sec-C motif"/>
    <property type="match status" value="1"/>
</dbReference>
<dbReference type="Gene3D" id="3.10.450.50">
    <property type="match status" value="1"/>
</dbReference>
<reference evidence="2" key="1">
    <citation type="journal article" date="2019" name="Int. J. Syst. Evol. Microbiol.">
        <title>The Global Catalogue of Microorganisms (GCM) 10K type strain sequencing project: providing services to taxonomists for standard genome sequencing and annotation.</title>
        <authorList>
            <consortium name="The Broad Institute Genomics Platform"/>
            <consortium name="The Broad Institute Genome Sequencing Center for Infectious Disease"/>
            <person name="Wu L."/>
            <person name="Ma J."/>
        </authorList>
    </citation>
    <scope>NUCLEOTIDE SEQUENCE [LARGE SCALE GENOMIC DNA]</scope>
    <source>
        <strain evidence="2">KCTC 42456</strain>
    </source>
</reference>
<organism evidence="1 2">
    <name type="scientific">Pedobacter alpinus</name>
    <dbReference type="NCBI Taxonomy" id="1590643"/>
    <lineage>
        <taxon>Bacteria</taxon>
        <taxon>Pseudomonadati</taxon>
        <taxon>Bacteroidota</taxon>
        <taxon>Sphingobacteriia</taxon>
        <taxon>Sphingobacteriales</taxon>
        <taxon>Sphingobacteriaceae</taxon>
        <taxon>Pedobacter</taxon>
    </lineage>
</organism>
<dbReference type="EMBL" id="JBHULV010000052">
    <property type="protein sequence ID" value="MFD2733244.1"/>
    <property type="molecule type" value="Genomic_DNA"/>
</dbReference>
<evidence type="ECO:0000313" key="2">
    <source>
        <dbReference type="Proteomes" id="UP001597546"/>
    </source>
</evidence>
<sequence>MEYNTYYKGGLLITEDSQFSNDKYGITPELSTILQDLFFEINVNKVKSFTTKKIIKLIEQYPKCPQLKNYLAVAYQSRGERDKLNEINQQILIDHPDYLFGLFGLVTKQINENKFDEALTTLGSTLLLKDLYPDRDLFHLAEVLGYFKLVIMYYAGLGKLAEAEEVLQQMKEINKEHIDVEEAEGLLYDLRMKTSLNYLTNLNSKKKKRGINILENIPQITKPPKFNHTEINYLYANDITIEQELIHEILALPKQTLIEDLESLLKDAEFRFGHFYSLKDNKFLDFPLHAIFLLMELKSESSLPKILNFLKGDEEFLDFWLGDHITETLWQCLYKLAFNNTKALAAVLIDDNYYTFIKSTVSEALCQMALHNQHKQDEISDIYCATLNYYNASNFDEELIDKNYLGMLIGDVIDTNQKQLLPIIKELYEKDFVDTMVNGDFNYLKKAFDNLNVNYHKMDINNIFEIYENTTYNLGSNYYENEFQDWGSLEPIKADPKIGRNEPCPCGSGKKYKKCCI</sequence>
<accession>A0ABW5TWE0</accession>
<dbReference type="Gene3D" id="1.25.40.10">
    <property type="entry name" value="Tetratricopeptide repeat domain"/>
    <property type="match status" value="1"/>
</dbReference>
<name>A0ABW5TWE0_9SPHI</name>
<protein>
    <submittedName>
        <fullName evidence="1">DUF1186 domain-containing protein</fullName>
    </submittedName>
</protein>
<keyword evidence="2" id="KW-1185">Reference proteome</keyword>